<gene>
    <name evidence="13" type="ORF">NliqN6_0142</name>
</gene>
<dbReference type="AlphaFoldDB" id="A0A8H3YBZ5"/>
<keyword evidence="6 10" id="KW-0378">Hydrolase</keyword>
<comment type="pathway">
    <text evidence="3 10">Pyrimidine metabolism; dUMP biosynthesis; dUMP from dCTP (dUTP route): step 2/2.</text>
</comment>
<dbReference type="PANTHER" id="PTHR11241">
    <property type="entry name" value="DEOXYURIDINE 5'-TRIPHOSPHATE NUCLEOTIDOHYDROLASE"/>
    <property type="match status" value="1"/>
</dbReference>
<dbReference type="FunFam" id="2.70.40.10:FF:000004">
    <property type="entry name" value="Deoxyuridine triphosphatase"/>
    <property type="match status" value="1"/>
</dbReference>
<reference evidence="13" key="1">
    <citation type="submission" date="2020-07" db="EMBL/GenBank/DDBJ databases">
        <title>Draft Genome Sequence of a Deep-Sea Yeast, Naganishia (Cryptococcus) liquefaciens strain N6.</title>
        <authorList>
            <person name="Han Y.W."/>
            <person name="Kajitani R."/>
            <person name="Morimoto H."/>
            <person name="Parhat M."/>
            <person name="Tsubouchi H."/>
            <person name="Bakenova O."/>
            <person name="Ogata M."/>
            <person name="Argunhan B."/>
            <person name="Aoki R."/>
            <person name="Kajiwara S."/>
            <person name="Itoh T."/>
            <person name="Iwasaki H."/>
        </authorList>
    </citation>
    <scope>NUCLEOTIDE SEQUENCE</scope>
    <source>
        <strain evidence="13">N6</strain>
    </source>
</reference>
<evidence type="ECO:0000256" key="1">
    <source>
        <dbReference type="ARBA" id="ARBA00001946"/>
    </source>
</evidence>
<evidence type="ECO:0000259" key="12">
    <source>
        <dbReference type="Pfam" id="PF00692"/>
    </source>
</evidence>
<evidence type="ECO:0000256" key="10">
    <source>
        <dbReference type="RuleBase" id="RU367024"/>
    </source>
</evidence>
<organism evidence="13 14">
    <name type="scientific">Naganishia liquefaciens</name>
    <dbReference type="NCBI Taxonomy" id="104408"/>
    <lineage>
        <taxon>Eukaryota</taxon>
        <taxon>Fungi</taxon>
        <taxon>Dikarya</taxon>
        <taxon>Basidiomycota</taxon>
        <taxon>Agaricomycotina</taxon>
        <taxon>Tremellomycetes</taxon>
        <taxon>Filobasidiales</taxon>
        <taxon>Filobasidiaceae</taxon>
        <taxon>Naganishia</taxon>
    </lineage>
</organism>
<comment type="caution">
    <text evidence="13">The sequence shown here is derived from an EMBL/GenBank/DDBJ whole genome shotgun (WGS) entry which is preliminary data.</text>
</comment>
<evidence type="ECO:0000256" key="3">
    <source>
        <dbReference type="ARBA" id="ARBA00005142"/>
    </source>
</evidence>
<dbReference type="OrthoDB" id="419889at2759"/>
<keyword evidence="14" id="KW-1185">Reference proteome</keyword>
<dbReference type="GO" id="GO:0006226">
    <property type="term" value="P:dUMP biosynthetic process"/>
    <property type="evidence" value="ECO:0007669"/>
    <property type="project" value="UniProtKB-UniRule"/>
</dbReference>
<dbReference type="InterPro" id="IPR029054">
    <property type="entry name" value="dUTPase-like"/>
</dbReference>
<comment type="catalytic activity">
    <reaction evidence="9 10">
        <text>dUTP + H2O = dUMP + diphosphate + H(+)</text>
        <dbReference type="Rhea" id="RHEA:10248"/>
        <dbReference type="ChEBI" id="CHEBI:15377"/>
        <dbReference type="ChEBI" id="CHEBI:15378"/>
        <dbReference type="ChEBI" id="CHEBI:33019"/>
        <dbReference type="ChEBI" id="CHEBI:61555"/>
        <dbReference type="ChEBI" id="CHEBI:246422"/>
        <dbReference type="EC" id="3.6.1.23"/>
    </reaction>
</comment>
<evidence type="ECO:0000313" key="14">
    <source>
        <dbReference type="Proteomes" id="UP000620104"/>
    </source>
</evidence>
<dbReference type="GO" id="GO:0000287">
    <property type="term" value="F:magnesium ion binding"/>
    <property type="evidence" value="ECO:0007669"/>
    <property type="project" value="UniProtKB-UniRule"/>
</dbReference>
<accession>A0A8H3YBZ5</accession>
<dbReference type="EC" id="3.6.1.23" evidence="10"/>
<evidence type="ECO:0000256" key="4">
    <source>
        <dbReference type="ARBA" id="ARBA00006581"/>
    </source>
</evidence>
<dbReference type="InterPro" id="IPR008181">
    <property type="entry name" value="dUTPase"/>
</dbReference>
<dbReference type="Pfam" id="PF00692">
    <property type="entry name" value="dUTPase"/>
    <property type="match status" value="1"/>
</dbReference>
<dbReference type="NCBIfam" id="TIGR00576">
    <property type="entry name" value="dut"/>
    <property type="match status" value="1"/>
</dbReference>
<name>A0A8H3YBZ5_9TREE</name>
<dbReference type="UniPathway" id="UPA00610">
    <property type="reaction ID" value="UER00666"/>
</dbReference>
<evidence type="ECO:0000256" key="6">
    <source>
        <dbReference type="ARBA" id="ARBA00022801"/>
    </source>
</evidence>
<dbReference type="SUPFAM" id="SSF51283">
    <property type="entry name" value="dUTPase-like"/>
    <property type="match status" value="1"/>
</dbReference>
<evidence type="ECO:0000256" key="2">
    <source>
        <dbReference type="ARBA" id="ARBA00003495"/>
    </source>
</evidence>
<evidence type="ECO:0000256" key="5">
    <source>
        <dbReference type="ARBA" id="ARBA00011233"/>
    </source>
</evidence>
<evidence type="ECO:0000313" key="13">
    <source>
        <dbReference type="EMBL" id="GHJ83740.1"/>
    </source>
</evidence>
<keyword evidence="7 10" id="KW-0460">Magnesium</keyword>
<dbReference type="GO" id="GO:0046081">
    <property type="term" value="P:dUTP catabolic process"/>
    <property type="evidence" value="ECO:0007669"/>
    <property type="project" value="UniProtKB-UniRule"/>
</dbReference>
<dbReference type="CDD" id="cd07557">
    <property type="entry name" value="trimeric_dUTPase"/>
    <property type="match status" value="1"/>
</dbReference>
<protein>
    <recommendedName>
        <fullName evidence="10">Deoxyuridine 5'-triphosphate nucleotidohydrolase</fullName>
        <shortName evidence="10">dUTPase</shortName>
        <ecNumber evidence="10">3.6.1.23</ecNumber>
    </recommendedName>
    <alternativeName>
        <fullName evidence="10">dUTP pyrophosphatase</fullName>
    </alternativeName>
</protein>
<dbReference type="Gene3D" id="2.70.40.10">
    <property type="match status" value="1"/>
</dbReference>
<keyword evidence="10" id="KW-0479">Metal-binding</keyword>
<feature type="domain" description="dUTPase-like" evidence="12">
    <location>
        <begin position="36"/>
        <end position="163"/>
    </location>
</feature>
<evidence type="ECO:0000256" key="11">
    <source>
        <dbReference type="SAM" id="MobiDB-lite"/>
    </source>
</evidence>
<comment type="function">
    <text evidence="10">Involved in nucleotide metabolism via production of dUMP, the immediate precursor of thymidine nucleotides, and decreases the intracellular concentration of dUTP so that uracil cannot be incorporated into DNA.</text>
</comment>
<dbReference type="Proteomes" id="UP000620104">
    <property type="component" value="Unassembled WGS sequence"/>
</dbReference>
<dbReference type="EMBL" id="BLZA01000002">
    <property type="protein sequence ID" value="GHJ83740.1"/>
    <property type="molecule type" value="Genomic_DNA"/>
</dbReference>
<feature type="region of interest" description="Disordered" evidence="11">
    <location>
        <begin position="1"/>
        <end position="20"/>
    </location>
</feature>
<dbReference type="GO" id="GO:0004170">
    <property type="term" value="F:dUTP diphosphatase activity"/>
    <property type="evidence" value="ECO:0007669"/>
    <property type="project" value="UniProtKB-UniRule"/>
</dbReference>
<sequence>MTLKRPASPLDSEKPSKMSHQTPVANLLIKRLSPTAQLPTRGSSLAAGYDLYASVATVVPANGKALVSTGVSMAVPAGTYGRVAPRSGLASKFGIHTGAGVVDADYRGEVFVLLFNLGEKDLEVKVGDRIAQLILERILTPEVLEVEDLDATIRGAGGFGSTGGFTDEQAKAVAEQVVAEAEERGATEVMETIVKDGANVV</sequence>
<evidence type="ECO:0000256" key="7">
    <source>
        <dbReference type="ARBA" id="ARBA00022842"/>
    </source>
</evidence>
<comment type="cofactor">
    <cofactor evidence="1 10">
        <name>Mg(2+)</name>
        <dbReference type="ChEBI" id="CHEBI:18420"/>
    </cofactor>
</comment>
<evidence type="ECO:0000256" key="8">
    <source>
        <dbReference type="ARBA" id="ARBA00023080"/>
    </source>
</evidence>
<dbReference type="InterPro" id="IPR033704">
    <property type="entry name" value="dUTPase_trimeric"/>
</dbReference>
<keyword evidence="8 10" id="KW-0546">Nucleotide metabolism</keyword>
<comment type="similarity">
    <text evidence="4 10">Belongs to the dUTPase family.</text>
</comment>
<dbReference type="InterPro" id="IPR036157">
    <property type="entry name" value="dUTPase-like_sf"/>
</dbReference>
<proteinExistence type="inferred from homology"/>
<comment type="function">
    <text evidence="2">This enzyme is involved in nucleotide metabolism: it produces dUMP, the immediate precursor of thymidine nucleotides and it decreases the intracellular concentration of dUTP so that uracil cannot be incorporated into DNA.</text>
</comment>
<comment type="subunit">
    <text evidence="5 10">Homotrimer.</text>
</comment>
<dbReference type="NCBIfam" id="NF001862">
    <property type="entry name" value="PRK00601.1"/>
    <property type="match status" value="1"/>
</dbReference>
<dbReference type="PANTHER" id="PTHR11241:SF0">
    <property type="entry name" value="DEOXYURIDINE 5'-TRIPHOSPHATE NUCLEOTIDOHYDROLASE"/>
    <property type="match status" value="1"/>
</dbReference>
<evidence type="ECO:0000256" key="9">
    <source>
        <dbReference type="ARBA" id="ARBA00047686"/>
    </source>
</evidence>